<feature type="domain" description="HTH cro/C1-type" evidence="5">
    <location>
        <begin position="2"/>
        <end position="51"/>
    </location>
</feature>
<dbReference type="SUPFAM" id="SSF53822">
    <property type="entry name" value="Periplasmic binding protein-like I"/>
    <property type="match status" value="1"/>
</dbReference>
<dbReference type="PANTHER" id="PTHR30146">
    <property type="entry name" value="LACI-RELATED TRANSCRIPTIONAL REPRESSOR"/>
    <property type="match status" value="1"/>
</dbReference>
<dbReference type="InterPro" id="IPR046335">
    <property type="entry name" value="LacI/GalR-like_sensor"/>
</dbReference>
<dbReference type="PRINTS" id="PR00036">
    <property type="entry name" value="HTHLACI"/>
</dbReference>
<dbReference type="PROSITE" id="PS50943">
    <property type="entry name" value="HTH_CROC1"/>
    <property type="match status" value="1"/>
</dbReference>
<dbReference type="Pfam" id="PF13377">
    <property type="entry name" value="Peripla_BP_3"/>
    <property type="match status" value="1"/>
</dbReference>
<reference evidence="6" key="1">
    <citation type="submission" date="2020-06" db="EMBL/GenBank/DDBJ databases">
        <title>Insight into the genomes of haloalkaliphilic bacilli from Kenyan soda lakes.</title>
        <authorList>
            <person name="Mwirichia R."/>
            <person name="Villamizar G.C."/>
            <person name="Poehlein A."/>
            <person name="Mugweru J."/>
            <person name="Kipnyargis A."/>
            <person name="Kiplimo D."/>
            <person name="Orwa P."/>
            <person name="Daniel R."/>
        </authorList>
    </citation>
    <scope>NUCLEOTIDE SEQUENCE</scope>
    <source>
        <strain evidence="6">B1096_S55</strain>
    </source>
</reference>
<evidence type="ECO:0000259" key="5">
    <source>
        <dbReference type="PROSITE" id="PS50943"/>
    </source>
</evidence>
<keyword evidence="3" id="KW-0804">Transcription</keyword>
<dbReference type="Gene3D" id="3.40.50.2300">
    <property type="match status" value="2"/>
</dbReference>
<dbReference type="Pfam" id="PF00356">
    <property type="entry name" value="LacI"/>
    <property type="match status" value="1"/>
</dbReference>
<dbReference type="CDD" id="cd06267">
    <property type="entry name" value="PBP1_LacI_sugar_binding-like"/>
    <property type="match status" value="1"/>
</dbReference>
<keyword evidence="2 6" id="KW-0238">DNA-binding</keyword>
<dbReference type="PANTHER" id="PTHR30146:SF109">
    <property type="entry name" value="HTH-TYPE TRANSCRIPTIONAL REGULATOR GALS"/>
    <property type="match status" value="1"/>
</dbReference>
<keyword evidence="7" id="KW-1185">Reference proteome</keyword>
<dbReference type="PROSITE" id="PS00356">
    <property type="entry name" value="HTH_LACI_1"/>
    <property type="match status" value="1"/>
</dbReference>
<evidence type="ECO:0000256" key="1">
    <source>
        <dbReference type="ARBA" id="ARBA00023015"/>
    </source>
</evidence>
<protein>
    <submittedName>
        <fullName evidence="6">LacI family DNA-binding transcriptional regulator</fullName>
    </submittedName>
</protein>
<feature type="domain" description="HTH lacI-type" evidence="4">
    <location>
        <begin position="3"/>
        <end position="57"/>
    </location>
</feature>
<name>A0A9Q4B336_SALAG</name>
<dbReference type="Proteomes" id="UP001057753">
    <property type="component" value="Unassembled WGS sequence"/>
</dbReference>
<evidence type="ECO:0000256" key="2">
    <source>
        <dbReference type="ARBA" id="ARBA00023125"/>
    </source>
</evidence>
<dbReference type="EMBL" id="JABXYM010000001">
    <property type="protein sequence ID" value="MCR6097434.1"/>
    <property type="molecule type" value="Genomic_DNA"/>
</dbReference>
<evidence type="ECO:0000259" key="4">
    <source>
        <dbReference type="PROSITE" id="PS50932"/>
    </source>
</evidence>
<dbReference type="RefSeq" id="WP_257821823.1">
    <property type="nucleotide sequence ID" value="NZ_JABXYM010000001.1"/>
</dbReference>
<accession>A0A9Q4B336</accession>
<dbReference type="InterPro" id="IPR001387">
    <property type="entry name" value="Cro/C1-type_HTH"/>
</dbReference>
<evidence type="ECO:0000256" key="3">
    <source>
        <dbReference type="ARBA" id="ARBA00023163"/>
    </source>
</evidence>
<dbReference type="InterPro" id="IPR028082">
    <property type="entry name" value="Peripla_BP_I"/>
</dbReference>
<dbReference type="CDD" id="cd01392">
    <property type="entry name" value="HTH_LacI"/>
    <property type="match status" value="1"/>
</dbReference>
<dbReference type="Gene3D" id="1.10.260.40">
    <property type="entry name" value="lambda repressor-like DNA-binding domains"/>
    <property type="match status" value="1"/>
</dbReference>
<comment type="caution">
    <text evidence="6">The sequence shown here is derived from an EMBL/GenBank/DDBJ whole genome shotgun (WGS) entry which is preliminary data.</text>
</comment>
<dbReference type="SUPFAM" id="SSF47413">
    <property type="entry name" value="lambda repressor-like DNA-binding domains"/>
    <property type="match status" value="1"/>
</dbReference>
<dbReference type="InterPro" id="IPR010982">
    <property type="entry name" value="Lambda_DNA-bd_dom_sf"/>
</dbReference>
<dbReference type="InterPro" id="IPR000843">
    <property type="entry name" value="HTH_LacI"/>
</dbReference>
<organism evidence="6 7">
    <name type="scientific">Salipaludibacillus agaradhaerens</name>
    <name type="common">Bacillus agaradhaerens</name>
    <dbReference type="NCBI Taxonomy" id="76935"/>
    <lineage>
        <taxon>Bacteria</taxon>
        <taxon>Bacillati</taxon>
        <taxon>Bacillota</taxon>
        <taxon>Bacilli</taxon>
        <taxon>Bacillales</taxon>
        <taxon>Bacillaceae</taxon>
    </lineage>
</organism>
<evidence type="ECO:0000313" key="6">
    <source>
        <dbReference type="EMBL" id="MCR6097434.1"/>
    </source>
</evidence>
<dbReference type="AlphaFoldDB" id="A0A9Q4B336"/>
<gene>
    <name evidence="6" type="ORF">HXA33_12850</name>
</gene>
<sequence>MKLTITEIAKLAGVSKSTVSKIINNYDDIGAETRGKVLKIMEEYGYRPTYSAQSLAKKVSNVIGVIYAGKINSDLNHPFFIEVLNAFKKVIGVEGFDLLFFSNERFNPNGEDYLARCRHYNVDGCLIIAGGEIEPSIKKLDESDIPCIGVDLELTGEHSAYIMTDNEQISTLVVDYLYLEGHREVAFIGGLPSSPISEMRADAFERGMTACGLTIRQEWMKHGDFFEQSGYERMTELLEEKDIPKAIFAVSDLMALGAIKAIRDHGYNINDFAIVGCDDILAARYSDPPLTTVKQDKEKIGHMAAMMLKDMIKDHGKPGAVKVAPELVIRSSSRIKKINS</sequence>
<dbReference type="PROSITE" id="PS50932">
    <property type="entry name" value="HTH_LACI_2"/>
    <property type="match status" value="1"/>
</dbReference>
<dbReference type="GO" id="GO:0000976">
    <property type="term" value="F:transcription cis-regulatory region binding"/>
    <property type="evidence" value="ECO:0007669"/>
    <property type="project" value="TreeGrafter"/>
</dbReference>
<evidence type="ECO:0000313" key="7">
    <source>
        <dbReference type="Proteomes" id="UP001057753"/>
    </source>
</evidence>
<proteinExistence type="predicted"/>
<dbReference type="GO" id="GO:0003700">
    <property type="term" value="F:DNA-binding transcription factor activity"/>
    <property type="evidence" value="ECO:0007669"/>
    <property type="project" value="TreeGrafter"/>
</dbReference>
<keyword evidence="1" id="KW-0805">Transcription regulation</keyword>
<dbReference type="SMART" id="SM00354">
    <property type="entry name" value="HTH_LACI"/>
    <property type="match status" value="1"/>
</dbReference>